<name>A0A2I2GDD1_9EURO</name>
<accession>A0A2I2GDD1</accession>
<dbReference type="CDD" id="cd12148">
    <property type="entry name" value="fungal_TF_MHR"/>
    <property type="match status" value="1"/>
</dbReference>
<dbReference type="InterPro" id="IPR007219">
    <property type="entry name" value="XnlR_reg_dom"/>
</dbReference>
<feature type="compositionally biased region" description="Polar residues" evidence="7">
    <location>
        <begin position="613"/>
        <end position="625"/>
    </location>
</feature>
<dbReference type="AlphaFoldDB" id="A0A2I2GDD1"/>
<dbReference type="Gene3D" id="4.10.240.10">
    <property type="entry name" value="Zn(2)-C6 fungal-type DNA-binding domain"/>
    <property type="match status" value="1"/>
</dbReference>
<dbReference type="GO" id="GO:0003677">
    <property type="term" value="F:DNA binding"/>
    <property type="evidence" value="ECO:0007669"/>
    <property type="project" value="UniProtKB-KW"/>
</dbReference>
<dbReference type="CDD" id="cd00067">
    <property type="entry name" value="GAL4"/>
    <property type="match status" value="1"/>
</dbReference>
<reference evidence="9 10" key="1">
    <citation type="submission" date="2016-12" db="EMBL/GenBank/DDBJ databases">
        <title>The genomes of Aspergillus section Nigri reveals drivers in fungal speciation.</title>
        <authorList>
            <consortium name="DOE Joint Genome Institute"/>
            <person name="Vesth T.C."/>
            <person name="Nybo J."/>
            <person name="Theobald S."/>
            <person name="Brandl J."/>
            <person name="Frisvad J.C."/>
            <person name="Nielsen K.F."/>
            <person name="Lyhne E.K."/>
            <person name="Kogle M.E."/>
            <person name="Kuo A."/>
            <person name="Riley R."/>
            <person name="Clum A."/>
            <person name="Nolan M."/>
            <person name="Lipzen A."/>
            <person name="Salamov A."/>
            <person name="Henrissat B."/>
            <person name="Wiebenga A."/>
            <person name="De Vries R.P."/>
            <person name="Grigoriev I.V."/>
            <person name="Mortensen U.H."/>
            <person name="Andersen M.R."/>
            <person name="Baker S.E."/>
        </authorList>
    </citation>
    <scope>NUCLEOTIDE SEQUENCE [LARGE SCALE GENOMIC DNA]</scope>
    <source>
        <strain evidence="9 10">IBT 23096</strain>
    </source>
</reference>
<dbReference type="GO" id="GO:0000981">
    <property type="term" value="F:DNA-binding transcription factor activity, RNA polymerase II-specific"/>
    <property type="evidence" value="ECO:0007669"/>
    <property type="project" value="InterPro"/>
</dbReference>
<evidence type="ECO:0000256" key="2">
    <source>
        <dbReference type="ARBA" id="ARBA00022723"/>
    </source>
</evidence>
<dbReference type="GO" id="GO:0005634">
    <property type="term" value="C:nucleus"/>
    <property type="evidence" value="ECO:0007669"/>
    <property type="project" value="UniProtKB-SubCell"/>
</dbReference>
<comment type="subcellular location">
    <subcellularLocation>
        <location evidence="1">Nucleus</location>
    </subcellularLocation>
</comment>
<evidence type="ECO:0000313" key="10">
    <source>
        <dbReference type="Proteomes" id="UP000234275"/>
    </source>
</evidence>
<dbReference type="SUPFAM" id="SSF57701">
    <property type="entry name" value="Zn2/Cys6 DNA-binding domain"/>
    <property type="match status" value="1"/>
</dbReference>
<gene>
    <name evidence="9" type="ORF">P170DRAFT_406346</name>
</gene>
<evidence type="ECO:0000256" key="5">
    <source>
        <dbReference type="ARBA" id="ARBA00023163"/>
    </source>
</evidence>
<dbReference type="OrthoDB" id="39175at2759"/>
<dbReference type="EMBL" id="MSFO01000003">
    <property type="protein sequence ID" value="PLB50916.1"/>
    <property type="molecule type" value="Genomic_DNA"/>
</dbReference>
<feature type="compositionally biased region" description="Basic and acidic residues" evidence="7">
    <location>
        <begin position="594"/>
        <end position="612"/>
    </location>
</feature>
<dbReference type="SMART" id="SM00066">
    <property type="entry name" value="GAL4"/>
    <property type="match status" value="1"/>
</dbReference>
<dbReference type="GO" id="GO:0009893">
    <property type="term" value="P:positive regulation of metabolic process"/>
    <property type="evidence" value="ECO:0007669"/>
    <property type="project" value="UniProtKB-ARBA"/>
</dbReference>
<keyword evidence="5" id="KW-0804">Transcription</keyword>
<dbReference type="VEuPathDB" id="FungiDB:P170DRAFT_406346"/>
<dbReference type="RefSeq" id="XP_024706218.1">
    <property type="nucleotide sequence ID" value="XM_024846627.1"/>
</dbReference>
<feature type="domain" description="Zn(2)-C6 fungal-type" evidence="8">
    <location>
        <begin position="9"/>
        <end position="45"/>
    </location>
</feature>
<dbReference type="InterPro" id="IPR036864">
    <property type="entry name" value="Zn2-C6_fun-type_DNA-bd_sf"/>
</dbReference>
<keyword evidence="6" id="KW-0539">Nucleus</keyword>
<dbReference type="Pfam" id="PF04082">
    <property type="entry name" value="Fungal_trans"/>
    <property type="match status" value="1"/>
</dbReference>
<sequence>MQTPRLSKSCDQCRARKVRCLVPPESSGERSACTHCIKRNEVCQFSNSKRSSRWRTESKPSQNAPAEGHAHSSGLFIDRLLQDPAEEAFLFDEFSVLRAHDKQVSSSGIAFFSEERIQSLTRVIGNSRLRDLIHQMDLTIRTRLLARSDHEVTQSPLNRAPNPDTIPLKQAEAYIKSYFDNVHPIFPFVDQHSFEEKVKDLHTSVSFNTHPVFSTLYHAVLALGCQYHGGGSFDPGKGTAWKFFQTSLGHIPRLVLARESLIAVQAITAMAVFAMNACCLQVDHTLLAEASRMVLALRYHKSSVVDANPTECHRVFWVVYHLEKQYRFQGRRASAIADYDVGCQVPNVPESIFGEFNWFLASIRISRIFSIAYACLFSVDASTHSPGQLVSALNHVRKLLEDWRQSIPLEYRPGESVRPAFQSRPALKEIALRTNFYYYHLVITSERLKLRLASDQQKARESEEVLLKAAGAIIELSSLIDVEPYTPTFLLATMPLAALFIVFDFVVHHPNHPETRQHLMLLDIVSGHFSLLEQRSRGTLPGGYLSYFSFIAKGYVENVERQATDDCNQEAQNARGTHDLPVERLETCAANSVDTDHRQTDSSGDERRRATRSESSIQSQSHTFDNYFSDEGSWPTSMQTATEADLGALFASVIDWENVYQGAQEI</sequence>
<keyword evidence="2" id="KW-0479">Metal-binding</keyword>
<evidence type="ECO:0000256" key="4">
    <source>
        <dbReference type="ARBA" id="ARBA00023125"/>
    </source>
</evidence>
<organism evidence="9 10">
    <name type="scientific">Aspergillus steynii IBT 23096</name>
    <dbReference type="NCBI Taxonomy" id="1392250"/>
    <lineage>
        <taxon>Eukaryota</taxon>
        <taxon>Fungi</taxon>
        <taxon>Dikarya</taxon>
        <taxon>Ascomycota</taxon>
        <taxon>Pezizomycotina</taxon>
        <taxon>Eurotiomycetes</taxon>
        <taxon>Eurotiomycetidae</taxon>
        <taxon>Eurotiales</taxon>
        <taxon>Aspergillaceae</taxon>
        <taxon>Aspergillus</taxon>
        <taxon>Aspergillus subgen. Circumdati</taxon>
    </lineage>
</organism>
<evidence type="ECO:0000259" key="8">
    <source>
        <dbReference type="PROSITE" id="PS50048"/>
    </source>
</evidence>
<evidence type="ECO:0000256" key="6">
    <source>
        <dbReference type="ARBA" id="ARBA00023242"/>
    </source>
</evidence>
<dbReference type="Pfam" id="PF00172">
    <property type="entry name" value="Zn_clus"/>
    <property type="match status" value="1"/>
</dbReference>
<dbReference type="PROSITE" id="PS00463">
    <property type="entry name" value="ZN2_CY6_FUNGAL_1"/>
    <property type="match status" value="1"/>
</dbReference>
<keyword evidence="4" id="KW-0238">DNA-binding</keyword>
<dbReference type="PANTHER" id="PTHR46910">
    <property type="entry name" value="TRANSCRIPTION FACTOR PDR1"/>
    <property type="match status" value="1"/>
</dbReference>
<dbReference type="PROSITE" id="PS50048">
    <property type="entry name" value="ZN2_CY6_FUNGAL_2"/>
    <property type="match status" value="1"/>
</dbReference>
<dbReference type="GeneID" id="36554326"/>
<proteinExistence type="predicted"/>
<keyword evidence="10" id="KW-1185">Reference proteome</keyword>
<dbReference type="GO" id="GO:0006351">
    <property type="term" value="P:DNA-templated transcription"/>
    <property type="evidence" value="ECO:0007669"/>
    <property type="project" value="InterPro"/>
</dbReference>
<keyword evidence="3" id="KW-0805">Transcription regulation</keyword>
<dbReference type="PANTHER" id="PTHR46910:SF37">
    <property type="entry name" value="ZN(II)2CYS6 TRANSCRIPTION FACTOR (EUROFUNG)"/>
    <property type="match status" value="1"/>
</dbReference>
<evidence type="ECO:0000256" key="7">
    <source>
        <dbReference type="SAM" id="MobiDB-lite"/>
    </source>
</evidence>
<dbReference type="STRING" id="1392250.A0A2I2GDD1"/>
<evidence type="ECO:0000256" key="1">
    <source>
        <dbReference type="ARBA" id="ARBA00004123"/>
    </source>
</evidence>
<evidence type="ECO:0000313" key="9">
    <source>
        <dbReference type="EMBL" id="PLB50916.1"/>
    </source>
</evidence>
<dbReference type="InterPro" id="IPR001138">
    <property type="entry name" value="Zn2Cys6_DnaBD"/>
</dbReference>
<dbReference type="InterPro" id="IPR050987">
    <property type="entry name" value="AtrR-like"/>
</dbReference>
<evidence type="ECO:0000256" key="3">
    <source>
        <dbReference type="ARBA" id="ARBA00023015"/>
    </source>
</evidence>
<protein>
    <recommendedName>
        <fullName evidence="8">Zn(2)-C6 fungal-type domain-containing protein</fullName>
    </recommendedName>
</protein>
<feature type="region of interest" description="Disordered" evidence="7">
    <location>
        <begin position="592"/>
        <end position="625"/>
    </location>
</feature>
<comment type="caution">
    <text evidence="9">The sequence shown here is derived from an EMBL/GenBank/DDBJ whole genome shotgun (WGS) entry which is preliminary data.</text>
</comment>
<dbReference type="Proteomes" id="UP000234275">
    <property type="component" value="Unassembled WGS sequence"/>
</dbReference>
<dbReference type="GO" id="GO:0008270">
    <property type="term" value="F:zinc ion binding"/>
    <property type="evidence" value="ECO:0007669"/>
    <property type="project" value="InterPro"/>
</dbReference>